<feature type="active site" description="Charge relay system" evidence="5">
    <location>
        <position position="239"/>
    </location>
</feature>
<dbReference type="InterPro" id="IPR036852">
    <property type="entry name" value="Peptidase_S8/S53_dom_sf"/>
</dbReference>
<dbReference type="CDD" id="cd00306">
    <property type="entry name" value="Peptidases_S8_S53"/>
    <property type="match status" value="1"/>
</dbReference>
<dbReference type="RefSeq" id="WP_201919461.1">
    <property type="nucleotide sequence ID" value="NZ_JAERQG010000002.1"/>
</dbReference>
<dbReference type="Pfam" id="PF00082">
    <property type="entry name" value="Peptidase_S8"/>
    <property type="match status" value="1"/>
</dbReference>
<name>A0A937DJP5_9BACT</name>
<keyword evidence="8" id="KW-1185">Reference proteome</keyword>
<keyword evidence="2 5" id="KW-0645">Protease</keyword>
<dbReference type="PANTHER" id="PTHR43806:SF11">
    <property type="entry name" value="CEREVISIN-RELATED"/>
    <property type="match status" value="1"/>
</dbReference>
<reference evidence="7" key="1">
    <citation type="submission" date="2021-01" db="EMBL/GenBank/DDBJ databases">
        <title>Marivirga sp. nov., isolated from intertidal surface sediments.</title>
        <authorList>
            <person name="Zhang M."/>
        </authorList>
    </citation>
    <scope>NUCLEOTIDE SEQUENCE</scope>
    <source>
        <strain evidence="7">SM1354</strain>
    </source>
</reference>
<accession>A0A937DJP5</accession>
<dbReference type="Gene3D" id="3.40.50.200">
    <property type="entry name" value="Peptidase S8/S53 domain"/>
    <property type="match status" value="1"/>
</dbReference>
<dbReference type="GO" id="GO:0004252">
    <property type="term" value="F:serine-type endopeptidase activity"/>
    <property type="evidence" value="ECO:0007669"/>
    <property type="project" value="UniProtKB-UniRule"/>
</dbReference>
<dbReference type="InterPro" id="IPR000209">
    <property type="entry name" value="Peptidase_S8/S53_dom"/>
</dbReference>
<evidence type="ECO:0000256" key="2">
    <source>
        <dbReference type="ARBA" id="ARBA00022670"/>
    </source>
</evidence>
<evidence type="ECO:0000256" key="1">
    <source>
        <dbReference type="ARBA" id="ARBA00011073"/>
    </source>
</evidence>
<proteinExistence type="inferred from homology"/>
<dbReference type="SUPFAM" id="SSF52743">
    <property type="entry name" value="Subtilisin-like"/>
    <property type="match status" value="1"/>
</dbReference>
<evidence type="ECO:0000256" key="3">
    <source>
        <dbReference type="ARBA" id="ARBA00022801"/>
    </source>
</evidence>
<dbReference type="AlphaFoldDB" id="A0A937DJP5"/>
<protein>
    <submittedName>
        <fullName evidence="7">S8 family serine peptidase</fullName>
    </submittedName>
</protein>
<dbReference type="InterPro" id="IPR015500">
    <property type="entry name" value="Peptidase_S8_subtilisin-rel"/>
</dbReference>
<evidence type="ECO:0000259" key="6">
    <source>
        <dbReference type="Pfam" id="PF00082"/>
    </source>
</evidence>
<organism evidence="7 8">
    <name type="scientific">Marivirga atlantica</name>
    <dbReference type="NCBI Taxonomy" id="1548457"/>
    <lineage>
        <taxon>Bacteria</taxon>
        <taxon>Pseudomonadati</taxon>
        <taxon>Bacteroidota</taxon>
        <taxon>Cytophagia</taxon>
        <taxon>Cytophagales</taxon>
        <taxon>Marivirgaceae</taxon>
        <taxon>Marivirga</taxon>
    </lineage>
</organism>
<dbReference type="PROSITE" id="PS51257">
    <property type="entry name" value="PROKAR_LIPOPROTEIN"/>
    <property type="match status" value="1"/>
</dbReference>
<evidence type="ECO:0000256" key="4">
    <source>
        <dbReference type="ARBA" id="ARBA00022825"/>
    </source>
</evidence>
<sequence>MKRLLTAVLAASILFSCSRDEENLTLKDDALVEEQVIEVMPKSEIDDFIISSLKENNEFNWSEANDVMLWSALVHADSILTVGYTVSSAGNINERMTSINVADPEWKASKQLILDETTEVLSKKYDKTITDEELPNFSHEVLPFMEMKVSQLEVINRLRSMENVRYVEPVGYIVDFETYGDGERMSDSGCSNDPDYGLSGDLYSTISPNAKMSWNYPMMGINQAWQYSTGSGVTVGLIDTGLSPNQTKLGNEFNSGASSGRSVERYGFYATGWWWWKSIDGPDDKCGHGTAMAGVIAAPRSNSGSSVGVAYNANLVGVRGTSDVIINGGNEKDGVADALVYLGNRSDVKIISMSIGDVFTNSKVADAIRYAYGKGKLIFSAAGTSTSFTNWFGVIFPATMNETVAVTGVKEGQYKRCDICHSGDKVDFTVIMEKAGSNAHPLSLAMSGSQPSTVGGSSVATATAAGIAALVWSKNPTWNRDQILNKLKQSSDFYPSRSSEFGYGNLNALEAVQ</sequence>
<dbReference type="Proteomes" id="UP000642920">
    <property type="component" value="Unassembled WGS sequence"/>
</dbReference>
<dbReference type="InterPro" id="IPR023827">
    <property type="entry name" value="Peptidase_S8_Asp-AS"/>
</dbReference>
<dbReference type="PRINTS" id="PR00723">
    <property type="entry name" value="SUBTILISIN"/>
</dbReference>
<keyword evidence="3 5" id="KW-0378">Hydrolase</keyword>
<dbReference type="PANTHER" id="PTHR43806">
    <property type="entry name" value="PEPTIDASE S8"/>
    <property type="match status" value="1"/>
</dbReference>
<dbReference type="GO" id="GO:0006508">
    <property type="term" value="P:proteolysis"/>
    <property type="evidence" value="ECO:0007669"/>
    <property type="project" value="UniProtKB-KW"/>
</dbReference>
<feature type="active site" description="Charge relay system" evidence="5">
    <location>
        <position position="288"/>
    </location>
</feature>
<keyword evidence="4 5" id="KW-0720">Serine protease</keyword>
<feature type="domain" description="Peptidase S8/S53" evidence="6">
    <location>
        <begin position="230"/>
        <end position="504"/>
    </location>
</feature>
<dbReference type="PROSITE" id="PS51892">
    <property type="entry name" value="SUBTILASE"/>
    <property type="match status" value="1"/>
</dbReference>
<comment type="caution">
    <text evidence="7">The sequence shown here is derived from an EMBL/GenBank/DDBJ whole genome shotgun (WGS) entry which is preliminary data.</text>
</comment>
<evidence type="ECO:0000313" key="7">
    <source>
        <dbReference type="EMBL" id="MBL0765124.1"/>
    </source>
</evidence>
<dbReference type="InterPro" id="IPR050131">
    <property type="entry name" value="Peptidase_S8_subtilisin-like"/>
</dbReference>
<dbReference type="EMBL" id="JAERQG010000002">
    <property type="protein sequence ID" value="MBL0765124.1"/>
    <property type="molecule type" value="Genomic_DNA"/>
</dbReference>
<comment type="similarity">
    <text evidence="1 5">Belongs to the peptidase S8 family.</text>
</comment>
<gene>
    <name evidence="7" type="ORF">JKP34_07680</name>
</gene>
<feature type="active site" description="Charge relay system" evidence="5">
    <location>
        <position position="458"/>
    </location>
</feature>
<evidence type="ECO:0000313" key="8">
    <source>
        <dbReference type="Proteomes" id="UP000642920"/>
    </source>
</evidence>
<dbReference type="PROSITE" id="PS00136">
    <property type="entry name" value="SUBTILASE_ASP"/>
    <property type="match status" value="1"/>
</dbReference>
<evidence type="ECO:0000256" key="5">
    <source>
        <dbReference type="PROSITE-ProRule" id="PRU01240"/>
    </source>
</evidence>